<feature type="transmembrane region" description="Helical" evidence="1">
    <location>
        <begin position="29"/>
        <end position="52"/>
    </location>
</feature>
<keyword evidence="1" id="KW-1133">Transmembrane helix</keyword>
<keyword evidence="1" id="KW-0472">Membrane</keyword>
<evidence type="ECO:0000313" key="2">
    <source>
        <dbReference type="EMBL" id="KAJ7658908.1"/>
    </source>
</evidence>
<sequence>VMGSLGTRVAIYESTAWSFPGDTKTLKSIVYGLFILDVLQTALVMANAFHWFAYGFGNMNRLNDTFLSSWDIPFLDFAIALVVQLFYFWRIYVLRNSLIFLVLIIMVRSPTTFC</sequence>
<accession>A0AAD7CQT4</accession>
<keyword evidence="1" id="KW-0812">Transmembrane</keyword>
<dbReference type="Proteomes" id="UP001221757">
    <property type="component" value="Unassembled WGS sequence"/>
</dbReference>
<protein>
    <submittedName>
        <fullName evidence="2">Uncharacterized protein</fullName>
    </submittedName>
</protein>
<gene>
    <name evidence="2" type="ORF">B0H17DRAFT_955009</name>
</gene>
<evidence type="ECO:0000256" key="1">
    <source>
        <dbReference type="SAM" id="Phobius"/>
    </source>
</evidence>
<feature type="non-terminal residue" evidence="2">
    <location>
        <position position="1"/>
    </location>
</feature>
<dbReference type="EMBL" id="JARKIE010000275">
    <property type="protein sequence ID" value="KAJ7658908.1"/>
    <property type="molecule type" value="Genomic_DNA"/>
</dbReference>
<name>A0AAD7CQT4_MYCRO</name>
<dbReference type="PANTHER" id="PTHR40465">
    <property type="entry name" value="CHROMOSOME 1, WHOLE GENOME SHOTGUN SEQUENCE"/>
    <property type="match status" value="1"/>
</dbReference>
<organism evidence="2 3">
    <name type="scientific">Mycena rosella</name>
    <name type="common">Pink bonnet</name>
    <name type="synonym">Agaricus rosellus</name>
    <dbReference type="NCBI Taxonomy" id="1033263"/>
    <lineage>
        <taxon>Eukaryota</taxon>
        <taxon>Fungi</taxon>
        <taxon>Dikarya</taxon>
        <taxon>Basidiomycota</taxon>
        <taxon>Agaricomycotina</taxon>
        <taxon>Agaricomycetes</taxon>
        <taxon>Agaricomycetidae</taxon>
        <taxon>Agaricales</taxon>
        <taxon>Marasmiineae</taxon>
        <taxon>Mycenaceae</taxon>
        <taxon>Mycena</taxon>
    </lineage>
</organism>
<dbReference type="AlphaFoldDB" id="A0AAD7CQT4"/>
<proteinExistence type="predicted"/>
<keyword evidence="3" id="KW-1185">Reference proteome</keyword>
<dbReference type="PANTHER" id="PTHR40465:SF1">
    <property type="entry name" value="DUF6534 DOMAIN-CONTAINING PROTEIN"/>
    <property type="match status" value="1"/>
</dbReference>
<feature type="transmembrane region" description="Helical" evidence="1">
    <location>
        <begin position="72"/>
        <end position="89"/>
    </location>
</feature>
<reference evidence="2" key="1">
    <citation type="submission" date="2023-03" db="EMBL/GenBank/DDBJ databases">
        <title>Massive genome expansion in bonnet fungi (Mycena s.s.) driven by repeated elements and novel gene families across ecological guilds.</title>
        <authorList>
            <consortium name="Lawrence Berkeley National Laboratory"/>
            <person name="Harder C.B."/>
            <person name="Miyauchi S."/>
            <person name="Viragh M."/>
            <person name="Kuo A."/>
            <person name="Thoen E."/>
            <person name="Andreopoulos B."/>
            <person name="Lu D."/>
            <person name="Skrede I."/>
            <person name="Drula E."/>
            <person name="Henrissat B."/>
            <person name="Morin E."/>
            <person name="Kohler A."/>
            <person name="Barry K."/>
            <person name="LaButti K."/>
            <person name="Morin E."/>
            <person name="Salamov A."/>
            <person name="Lipzen A."/>
            <person name="Mereny Z."/>
            <person name="Hegedus B."/>
            <person name="Baldrian P."/>
            <person name="Stursova M."/>
            <person name="Weitz H."/>
            <person name="Taylor A."/>
            <person name="Grigoriev I.V."/>
            <person name="Nagy L.G."/>
            <person name="Martin F."/>
            <person name="Kauserud H."/>
        </authorList>
    </citation>
    <scope>NUCLEOTIDE SEQUENCE</scope>
    <source>
        <strain evidence="2">CBHHK067</strain>
    </source>
</reference>
<evidence type="ECO:0000313" key="3">
    <source>
        <dbReference type="Proteomes" id="UP001221757"/>
    </source>
</evidence>
<comment type="caution">
    <text evidence="2">The sequence shown here is derived from an EMBL/GenBank/DDBJ whole genome shotgun (WGS) entry which is preliminary data.</text>
</comment>